<dbReference type="RefSeq" id="WP_185121867.1">
    <property type="nucleotide sequence ID" value="NZ_JACJVQ010000019.1"/>
</dbReference>
<dbReference type="CDD" id="cd04182">
    <property type="entry name" value="GT_2_like_f"/>
    <property type="match status" value="1"/>
</dbReference>
<dbReference type="GO" id="GO:0016779">
    <property type="term" value="F:nucleotidyltransferase activity"/>
    <property type="evidence" value="ECO:0007669"/>
    <property type="project" value="UniProtKB-ARBA"/>
</dbReference>
<evidence type="ECO:0000259" key="1">
    <source>
        <dbReference type="Pfam" id="PF12804"/>
    </source>
</evidence>
<keyword evidence="2" id="KW-0808">Transferase</keyword>
<evidence type="ECO:0000313" key="2">
    <source>
        <dbReference type="EMBL" id="MBB6636655.1"/>
    </source>
</evidence>
<evidence type="ECO:0000313" key="3">
    <source>
        <dbReference type="Proteomes" id="UP000535838"/>
    </source>
</evidence>
<dbReference type="Gene3D" id="3.90.550.10">
    <property type="entry name" value="Spore Coat Polysaccharide Biosynthesis Protein SpsA, Chain A"/>
    <property type="match status" value="1"/>
</dbReference>
<feature type="domain" description="MobA-like NTP transferase" evidence="1">
    <location>
        <begin position="5"/>
        <end position="172"/>
    </location>
</feature>
<dbReference type="EMBL" id="JACJVQ010000019">
    <property type="protein sequence ID" value="MBB6636655.1"/>
    <property type="molecule type" value="Genomic_DNA"/>
</dbReference>
<dbReference type="SUPFAM" id="SSF53448">
    <property type="entry name" value="Nucleotide-diphospho-sugar transferases"/>
    <property type="match status" value="1"/>
</dbReference>
<keyword evidence="3" id="KW-1185">Reference proteome</keyword>
<accession>A0A841T234</accession>
<protein>
    <submittedName>
        <fullName evidence="2">NTP transferase domain-containing protein</fullName>
    </submittedName>
</protein>
<dbReference type="Proteomes" id="UP000535838">
    <property type="component" value="Unassembled WGS sequence"/>
</dbReference>
<proteinExistence type="predicted"/>
<dbReference type="PANTHER" id="PTHR43777">
    <property type="entry name" value="MOLYBDENUM COFACTOR CYTIDYLYLTRANSFERASE"/>
    <property type="match status" value="1"/>
</dbReference>
<dbReference type="Pfam" id="PF12804">
    <property type="entry name" value="NTP_transf_3"/>
    <property type="match status" value="1"/>
</dbReference>
<reference evidence="2 3" key="1">
    <citation type="submission" date="2020-08" db="EMBL/GenBank/DDBJ databases">
        <title>Cohnella phylogeny.</title>
        <authorList>
            <person name="Dunlap C."/>
        </authorList>
    </citation>
    <scope>NUCLEOTIDE SEQUENCE [LARGE SCALE GENOMIC DNA]</scope>
    <source>
        <strain evidence="2 3">DSM 25241</strain>
    </source>
</reference>
<dbReference type="AlphaFoldDB" id="A0A841T234"/>
<name>A0A841T234_9BACL</name>
<dbReference type="InterPro" id="IPR029044">
    <property type="entry name" value="Nucleotide-diphossugar_trans"/>
</dbReference>
<gene>
    <name evidence="2" type="ORF">H7B67_21230</name>
</gene>
<organism evidence="2 3">
    <name type="scientific">Cohnella thailandensis</name>
    <dbReference type="NCBI Taxonomy" id="557557"/>
    <lineage>
        <taxon>Bacteria</taxon>
        <taxon>Bacillati</taxon>
        <taxon>Bacillota</taxon>
        <taxon>Bacilli</taxon>
        <taxon>Bacillales</taxon>
        <taxon>Paenibacillaceae</taxon>
        <taxon>Cohnella</taxon>
    </lineage>
</organism>
<dbReference type="InterPro" id="IPR025877">
    <property type="entry name" value="MobA-like_NTP_Trfase"/>
</dbReference>
<dbReference type="PANTHER" id="PTHR43777:SF1">
    <property type="entry name" value="MOLYBDENUM COFACTOR CYTIDYLYLTRANSFERASE"/>
    <property type="match status" value="1"/>
</dbReference>
<sequence length="210" mass="22395">MRVTAIYLAAGQSSRMGRPKLSLELAPGKRLGGAALAEVLGCALVARIIAVVRTEDELEWCKGAAMARSGDRLAIVRCPDAAEGMSRSILCGLKEALKDEPDALLIVLADQPFIASSGLTSLIEAGEEEAELDYVAFGRGGTAHPPVLIKRGMYGALAELKGDEGARRLLANGSWRGRLLDPEAAEFFADVDTLEDWERAAAVAEHKYSE</sequence>
<comment type="caution">
    <text evidence="2">The sequence shown here is derived from an EMBL/GenBank/DDBJ whole genome shotgun (WGS) entry which is preliminary data.</text>
</comment>